<comment type="caution">
    <text evidence="3">The sequence shown here is derived from an EMBL/GenBank/DDBJ whole genome shotgun (WGS) entry which is preliminary data.</text>
</comment>
<dbReference type="Gene3D" id="1.20.1250.20">
    <property type="entry name" value="MFS general substrate transporter like domains"/>
    <property type="match status" value="2"/>
</dbReference>
<keyword evidence="2" id="KW-0812">Transmembrane</keyword>
<feature type="transmembrane region" description="Helical" evidence="2">
    <location>
        <begin position="359"/>
        <end position="378"/>
    </location>
</feature>
<feature type="transmembrane region" description="Helical" evidence="2">
    <location>
        <begin position="244"/>
        <end position="265"/>
    </location>
</feature>
<dbReference type="InterPro" id="IPR052524">
    <property type="entry name" value="MFS_Cyanate_Porter"/>
</dbReference>
<keyword evidence="2" id="KW-1133">Transmembrane helix</keyword>
<name>A0A7K1FK46_9ACTN</name>
<dbReference type="CDD" id="cd17339">
    <property type="entry name" value="MFS_NIMT_CynX_like"/>
    <property type="match status" value="1"/>
</dbReference>
<feature type="compositionally biased region" description="Basic and acidic residues" evidence="1">
    <location>
        <begin position="81"/>
        <end position="102"/>
    </location>
</feature>
<gene>
    <name evidence="3" type="ORF">GIS00_11210</name>
</gene>
<dbReference type="AlphaFoldDB" id="A0A7K1FK46"/>
<dbReference type="Pfam" id="PF07690">
    <property type="entry name" value="MFS_1"/>
    <property type="match status" value="1"/>
</dbReference>
<feature type="transmembrane region" description="Helical" evidence="2">
    <location>
        <begin position="320"/>
        <end position="339"/>
    </location>
</feature>
<feature type="transmembrane region" description="Helical" evidence="2">
    <location>
        <begin position="187"/>
        <end position="204"/>
    </location>
</feature>
<evidence type="ECO:0000256" key="2">
    <source>
        <dbReference type="SAM" id="Phobius"/>
    </source>
</evidence>
<dbReference type="SUPFAM" id="SSF103473">
    <property type="entry name" value="MFS general substrate transporter"/>
    <property type="match status" value="1"/>
</dbReference>
<dbReference type="PANTHER" id="PTHR23523:SF2">
    <property type="entry name" value="2-NITROIMIDAZOLE TRANSPORTER"/>
    <property type="match status" value="1"/>
</dbReference>
<proteinExistence type="predicted"/>
<keyword evidence="2" id="KW-0472">Membrane</keyword>
<dbReference type="InterPro" id="IPR011701">
    <property type="entry name" value="MFS"/>
</dbReference>
<feature type="transmembrane region" description="Helical" evidence="2">
    <location>
        <begin position="118"/>
        <end position="136"/>
    </location>
</feature>
<reference evidence="3 4" key="1">
    <citation type="submission" date="2019-11" db="EMBL/GenBank/DDBJ databases">
        <authorList>
            <person name="Jiang L.-Q."/>
        </authorList>
    </citation>
    <scope>NUCLEOTIDE SEQUENCE [LARGE SCALE GENOMIC DNA]</scope>
    <source>
        <strain evidence="3 4">YIM 132087</strain>
    </source>
</reference>
<feature type="transmembrane region" description="Helical" evidence="2">
    <location>
        <begin position="409"/>
        <end position="430"/>
    </location>
</feature>
<feature type="transmembrane region" description="Helical" evidence="2">
    <location>
        <begin position="156"/>
        <end position="175"/>
    </location>
</feature>
<dbReference type="PANTHER" id="PTHR23523">
    <property type="match status" value="1"/>
</dbReference>
<feature type="transmembrane region" description="Helical" evidence="2">
    <location>
        <begin position="385"/>
        <end position="403"/>
    </location>
</feature>
<feature type="transmembrane region" description="Helical" evidence="2">
    <location>
        <begin position="476"/>
        <end position="494"/>
    </location>
</feature>
<keyword evidence="4" id="KW-1185">Reference proteome</keyword>
<organism evidence="3 4">
    <name type="scientific">Nakamurella alba</name>
    <dbReference type="NCBI Taxonomy" id="2665158"/>
    <lineage>
        <taxon>Bacteria</taxon>
        <taxon>Bacillati</taxon>
        <taxon>Actinomycetota</taxon>
        <taxon>Actinomycetes</taxon>
        <taxon>Nakamurellales</taxon>
        <taxon>Nakamurellaceae</taxon>
        <taxon>Nakamurella</taxon>
    </lineage>
</organism>
<feature type="transmembrane region" description="Helical" evidence="2">
    <location>
        <begin position="277"/>
        <end position="296"/>
    </location>
</feature>
<dbReference type="GO" id="GO:0022857">
    <property type="term" value="F:transmembrane transporter activity"/>
    <property type="evidence" value="ECO:0007669"/>
    <property type="project" value="InterPro"/>
</dbReference>
<feature type="compositionally biased region" description="Low complexity" evidence="1">
    <location>
        <begin position="53"/>
        <end position="65"/>
    </location>
</feature>
<feature type="transmembrane region" description="Helical" evidence="2">
    <location>
        <begin position="210"/>
        <end position="232"/>
    </location>
</feature>
<accession>A0A7K1FK46</accession>
<evidence type="ECO:0000256" key="1">
    <source>
        <dbReference type="SAM" id="MobiDB-lite"/>
    </source>
</evidence>
<dbReference type="InterPro" id="IPR036259">
    <property type="entry name" value="MFS_trans_sf"/>
</dbReference>
<evidence type="ECO:0000313" key="3">
    <source>
        <dbReference type="EMBL" id="MTD14515.1"/>
    </source>
</evidence>
<feature type="region of interest" description="Disordered" evidence="1">
    <location>
        <begin position="1"/>
        <end position="102"/>
    </location>
</feature>
<dbReference type="Proteomes" id="UP000460221">
    <property type="component" value="Unassembled WGS sequence"/>
</dbReference>
<evidence type="ECO:0000313" key="4">
    <source>
        <dbReference type="Proteomes" id="UP000460221"/>
    </source>
</evidence>
<dbReference type="EMBL" id="WLYK01000003">
    <property type="protein sequence ID" value="MTD14515.1"/>
    <property type="molecule type" value="Genomic_DNA"/>
</dbReference>
<sequence>MSPDSRASPILPAPRTATVRMGPACHVTGPADDGPSPVRTRVGTAPAPGRHCPGSALPGSALPGSPGSGSDGAARLRRHRYGPERTRPDRTGPDRTGPDRRRPTVLQVIQESRPSGRALLVATAVVLLAAALRPPVNALGAVIPELRDDTGLNGAAAGLLLALPTLCFAVIGFAAPVTARRLGTHRTVQWSLVALTVGQLVRVLPGPVALFGGSTLALAGVAMANVLLPGLVRLHFPHHIPAMTAVWTTVMSAGGAVATGVTLPAERALGGDWRLGIGMWAALSAVTLLPWLMLGGRRARPVHATRAIGPGIVAVARTRLGWMLAGYFGTQALQAYVIFGWLPELLIDQGMTDTRATAYVSILGVVAVLISAVVPFLLKVLPTVVVIAGMAGCYLTGYVGLLVAPVGPAALWCVLIGLGTGAFPVALTLVALRARTQAGTTALSGFTQSIGYLIASSGPVLFGFLHDLSGAWDAPLLLLCGLLLVHLGFGLLAARPRIVEDELPPDTARD</sequence>
<protein>
    <submittedName>
        <fullName evidence="3">MFS transporter</fullName>
    </submittedName>
</protein>
<feature type="transmembrane region" description="Helical" evidence="2">
    <location>
        <begin position="442"/>
        <end position="464"/>
    </location>
</feature>